<reference evidence="1 2" key="2">
    <citation type="journal article" date="2022" name="Mol. Ecol. Resour.">
        <title>The genomes of chicory, endive, great burdock and yacon provide insights into Asteraceae paleo-polyploidization history and plant inulin production.</title>
        <authorList>
            <person name="Fan W."/>
            <person name="Wang S."/>
            <person name="Wang H."/>
            <person name="Wang A."/>
            <person name="Jiang F."/>
            <person name="Liu H."/>
            <person name="Zhao H."/>
            <person name="Xu D."/>
            <person name="Zhang Y."/>
        </authorList>
    </citation>
    <scope>NUCLEOTIDE SEQUENCE [LARGE SCALE GENOMIC DNA]</scope>
    <source>
        <strain evidence="2">cv. Punajuju</strain>
        <tissue evidence="1">Leaves</tissue>
    </source>
</reference>
<reference evidence="2" key="1">
    <citation type="journal article" date="2022" name="Mol. Ecol. Resour.">
        <title>The genomes of chicory, endive, great burdock and yacon provide insights into Asteraceae palaeo-polyploidization history and plant inulin production.</title>
        <authorList>
            <person name="Fan W."/>
            <person name="Wang S."/>
            <person name="Wang H."/>
            <person name="Wang A."/>
            <person name="Jiang F."/>
            <person name="Liu H."/>
            <person name="Zhao H."/>
            <person name="Xu D."/>
            <person name="Zhang Y."/>
        </authorList>
    </citation>
    <scope>NUCLEOTIDE SEQUENCE [LARGE SCALE GENOMIC DNA]</scope>
    <source>
        <strain evidence="2">cv. Punajuju</strain>
    </source>
</reference>
<accession>A0ACB9EZZ7</accession>
<dbReference type="EMBL" id="CM042011">
    <property type="protein sequence ID" value="KAI3764400.1"/>
    <property type="molecule type" value="Genomic_DNA"/>
</dbReference>
<keyword evidence="2" id="KW-1185">Reference proteome</keyword>
<evidence type="ECO:0000313" key="1">
    <source>
        <dbReference type="EMBL" id="KAI3764400.1"/>
    </source>
</evidence>
<comment type="caution">
    <text evidence="1">The sequence shown here is derived from an EMBL/GenBank/DDBJ whole genome shotgun (WGS) entry which is preliminary data.</text>
</comment>
<organism evidence="1 2">
    <name type="scientific">Cichorium intybus</name>
    <name type="common">Chicory</name>
    <dbReference type="NCBI Taxonomy" id="13427"/>
    <lineage>
        <taxon>Eukaryota</taxon>
        <taxon>Viridiplantae</taxon>
        <taxon>Streptophyta</taxon>
        <taxon>Embryophyta</taxon>
        <taxon>Tracheophyta</taxon>
        <taxon>Spermatophyta</taxon>
        <taxon>Magnoliopsida</taxon>
        <taxon>eudicotyledons</taxon>
        <taxon>Gunneridae</taxon>
        <taxon>Pentapetalae</taxon>
        <taxon>asterids</taxon>
        <taxon>campanulids</taxon>
        <taxon>Asterales</taxon>
        <taxon>Asteraceae</taxon>
        <taxon>Cichorioideae</taxon>
        <taxon>Cichorieae</taxon>
        <taxon>Cichoriinae</taxon>
        <taxon>Cichorium</taxon>
    </lineage>
</organism>
<sequence length="220" mass="24819">MVEKEQVRPLAPAIDQHHTSSDDEESVFKKTTSRRKYIRWCSFIAALMILLAVVIVILIFTIFKIKDPEIKMNGVKVNNLGFMNGTIPQPGTNMSLTADISVKNPNYASFRYQNTTTSLYYREVVIGVARGPPGQSKARRTARMNITMDIMVDTLLGNPNLQSDISRGSLGLSSYTRVGGRVKFLTFIKRHVTVTMNCTMKVNIISRTIEDQKCKRKVKL</sequence>
<proteinExistence type="predicted"/>
<dbReference type="Proteomes" id="UP001055811">
    <property type="component" value="Linkage Group LG03"/>
</dbReference>
<evidence type="ECO:0000313" key="2">
    <source>
        <dbReference type="Proteomes" id="UP001055811"/>
    </source>
</evidence>
<gene>
    <name evidence="1" type="ORF">L2E82_14407</name>
</gene>
<name>A0ACB9EZZ7_CICIN</name>
<protein>
    <submittedName>
        <fullName evidence="1">Uncharacterized protein</fullName>
    </submittedName>
</protein>